<gene>
    <name evidence="1" type="ORF">C2G38_2106858</name>
</gene>
<protein>
    <submittedName>
        <fullName evidence="1">Uncharacterized protein</fullName>
    </submittedName>
</protein>
<dbReference type="Proteomes" id="UP000266673">
    <property type="component" value="Unassembled WGS sequence"/>
</dbReference>
<comment type="caution">
    <text evidence="1">The sequence shown here is derived from an EMBL/GenBank/DDBJ whole genome shotgun (WGS) entry which is preliminary data.</text>
</comment>
<organism evidence="1 2">
    <name type="scientific">Gigaspora rosea</name>
    <dbReference type="NCBI Taxonomy" id="44941"/>
    <lineage>
        <taxon>Eukaryota</taxon>
        <taxon>Fungi</taxon>
        <taxon>Fungi incertae sedis</taxon>
        <taxon>Mucoromycota</taxon>
        <taxon>Glomeromycotina</taxon>
        <taxon>Glomeromycetes</taxon>
        <taxon>Diversisporales</taxon>
        <taxon>Gigasporaceae</taxon>
        <taxon>Gigaspora</taxon>
    </lineage>
</organism>
<accession>A0A397UMX8</accession>
<evidence type="ECO:0000313" key="1">
    <source>
        <dbReference type="EMBL" id="RIB10149.1"/>
    </source>
</evidence>
<dbReference type="AlphaFoldDB" id="A0A397UMX8"/>
<keyword evidence="2" id="KW-1185">Reference proteome</keyword>
<sequence>MHPTIKIAAFLISFRSTLIHASSVVFSLGSTLTFGNTLSLISFIMSAEKLYLSFFLVFEVKALF</sequence>
<name>A0A397UMX8_9GLOM</name>
<evidence type="ECO:0000313" key="2">
    <source>
        <dbReference type="Proteomes" id="UP000266673"/>
    </source>
</evidence>
<proteinExistence type="predicted"/>
<reference evidence="1 2" key="1">
    <citation type="submission" date="2018-06" db="EMBL/GenBank/DDBJ databases">
        <title>Comparative genomics reveals the genomic features of Rhizophagus irregularis, R. cerebriforme, R. diaphanum and Gigaspora rosea, and their symbiotic lifestyle signature.</title>
        <authorList>
            <person name="Morin E."/>
            <person name="San Clemente H."/>
            <person name="Chen E.C.H."/>
            <person name="De La Providencia I."/>
            <person name="Hainaut M."/>
            <person name="Kuo A."/>
            <person name="Kohler A."/>
            <person name="Murat C."/>
            <person name="Tang N."/>
            <person name="Roy S."/>
            <person name="Loubradou J."/>
            <person name="Henrissat B."/>
            <person name="Grigoriev I.V."/>
            <person name="Corradi N."/>
            <person name="Roux C."/>
            <person name="Martin F.M."/>
        </authorList>
    </citation>
    <scope>NUCLEOTIDE SEQUENCE [LARGE SCALE GENOMIC DNA]</scope>
    <source>
        <strain evidence="1 2">DAOM 194757</strain>
    </source>
</reference>
<dbReference type="EMBL" id="QKWP01001286">
    <property type="protein sequence ID" value="RIB10149.1"/>
    <property type="molecule type" value="Genomic_DNA"/>
</dbReference>